<evidence type="ECO:0000313" key="2">
    <source>
        <dbReference type="Proteomes" id="UP000297385"/>
    </source>
</evidence>
<name>A0A4Y8MXK5_9BURK</name>
<dbReference type="Proteomes" id="UP000297385">
    <property type="component" value="Unassembled WGS sequence"/>
</dbReference>
<evidence type="ECO:0000313" key="1">
    <source>
        <dbReference type="EMBL" id="TFE42277.1"/>
    </source>
</evidence>
<reference evidence="1 2" key="1">
    <citation type="submission" date="2019-03" db="EMBL/GenBank/DDBJ databases">
        <title>Complete Genome Sequence of Paraburkholderia dipogonis ICMP 19430T, a Nitrogen-fixing Symbiont of the South African Invasive Legume Dipogon lignosus in New Zealand.</title>
        <authorList>
            <person name="De Meyer S.E."/>
        </authorList>
    </citation>
    <scope>NUCLEOTIDE SEQUENCE [LARGE SCALE GENOMIC DNA]</scope>
    <source>
        <strain evidence="1 2">ICMP 19430</strain>
    </source>
</reference>
<accession>A0A4Y8MXK5</accession>
<comment type="caution">
    <text evidence="1">The sequence shown here is derived from an EMBL/GenBank/DDBJ whole genome shotgun (WGS) entry which is preliminary data.</text>
</comment>
<dbReference type="EMBL" id="SNVI01000002">
    <property type="protein sequence ID" value="TFE42277.1"/>
    <property type="molecule type" value="Genomic_DNA"/>
</dbReference>
<protein>
    <submittedName>
        <fullName evidence="1">Uncharacterized protein</fullName>
    </submittedName>
</protein>
<organism evidence="1 2">
    <name type="scientific">Paraburkholderia dipogonis</name>
    <dbReference type="NCBI Taxonomy" id="1211383"/>
    <lineage>
        <taxon>Bacteria</taxon>
        <taxon>Pseudomonadati</taxon>
        <taxon>Pseudomonadota</taxon>
        <taxon>Betaproteobacteria</taxon>
        <taxon>Burkholderiales</taxon>
        <taxon>Burkholderiaceae</taxon>
        <taxon>Paraburkholderia</taxon>
    </lineage>
</organism>
<sequence length="102" mass="10744">METNAGVFAQSIRIESGTYGANCGARQGNVTRDLAAHCDSLATCRYVIDATAIDGRQNDCAADLVTEWYCGPNERHIATARADTNNGSSLVLTCVQSMGAGK</sequence>
<dbReference type="AlphaFoldDB" id="A0A4Y8MXK5"/>
<proteinExistence type="predicted"/>
<gene>
    <name evidence="1" type="ORF">E2553_26475</name>
</gene>